<dbReference type="Proteomes" id="UP001177744">
    <property type="component" value="Unassembled WGS sequence"/>
</dbReference>
<accession>A0AA40I7P9</accession>
<name>A0AA40I7P9_CNENI</name>
<evidence type="ECO:0000313" key="1">
    <source>
        <dbReference type="EMBL" id="KAK1344456.1"/>
    </source>
</evidence>
<organism evidence="1 2">
    <name type="scientific">Cnephaeus nilssonii</name>
    <name type="common">Northern bat</name>
    <name type="synonym">Eptesicus nilssonii</name>
    <dbReference type="NCBI Taxonomy" id="3371016"/>
    <lineage>
        <taxon>Eukaryota</taxon>
        <taxon>Metazoa</taxon>
        <taxon>Chordata</taxon>
        <taxon>Craniata</taxon>
        <taxon>Vertebrata</taxon>
        <taxon>Euteleostomi</taxon>
        <taxon>Mammalia</taxon>
        <taxon>Eutheria</taxon>
        <taxon>Laurasiatheria</taxon>
        <taxon>Chiroptera</taxon>
        <taxon>Yangochiroptera</taxon>
        <taxon>Vespertilionidae</taxon>
        <taxon>Cnephaeus</taxon>
    </lineage>
</organism>
<gene>
    <name evidence="1" type="ORF">QTO34_013152</name>
</gene>
<keyword evidence="2" id="KW-1185">Reference proteome</keyword>
<comment type="caution">
    <text evidence="1">The sequence shown here is derived from an EMBL/GenBank/DDBJ whole genome shotgun (WGS) entry which is preliminary data.</text>
</comment>
<sequence>MILHLERRECQSIDVEGIMVLDGNNHNKREVVCPLRQNYIVCQEKRKNKSSIQVWDDGGPGAYKGAGVRPAESGDTFENPPGAERLSLLEVKDQLLLLYVVDESAHSGQSLRGSLQGHAAVLRLVEIRTVLEKLCPWDQKLKY</sequence>
<proteinExistence type="predicted"/>
<evidence type="ECO:0000313" key="2">
    <source>
        <dbReference type="Proteomes" id="UP001177744"/>
    </source>
</evidence>
<reference evidence="1" key="1">
    <citation type="submission" date="2023-06" db="EMBL/GenBank/DDBJ databases">
        <title>Reference genome for the Northern bat (Eptesicus nilssonii), a most northern bat species.</title>
        <authorList>
            <person name="Laine V.N."/>
            <person name="Pulliainen A.T."/>
            <person name="Lilley T.M."/>
        </authorList>
    </citation>
    <scope>NUCLEOTIDE SEQUENCE</scope>
    <source>
        <strain evidence="1">BLF_Eptnil</strain>
        <tissue evidence="1">Kidney</tissue>
    </source>
</reference>
<protein>
    <submittedName>
        <fullName evidence="1">Uncharacterized protein</fullName>
    </submittedName>
</protein>
<dbReference type="AlphaFoldDB" id="A0AA40I7P9"/>
<dbReference type="EMBL" id="JAULJE010000003">
    <property type="protein sequence ID" value="KAK1344456.1"/>
    <property type="molecule type" value="Genomic_DNA"/>
</dbReference>